<evidence type="ECO:0000256" key="7">
    <source>
        <dbReference type="SAM" id="Phobius"/>
    </source>
</evidence>
<feature type="transmembrane region" description="Helical" evidence="7">
    <location>
        <begin position="244"/>
        <end position="265"/>
    </location>
</feature>
<keyword evidence="5 7" id="KW-0472">Membrane</keyword>
<name>A0A7V2AUH8_UNCEI</name>
<accession>A0A7V2AUH8</accession>
<reference evidence="9" key="1">
    <citation type="journal article" date="2020" name="mSystems">
        <title>Genome- and Community-Level Interaction Insights into Carbon Utilization and Element Cycling Functions of Hydrothermarchaeota in Hydrothermal Sediment.</title>
        <authorList>
            <person name="Zhou Z."/>
            <person name="Liu Y."/>
            <person name="Xu W."/>
            <person name="Pan J."/>
            <person name="Luo Z.H."/>
            <person name="Li M."/>
        </authorList>
    </citation>
    <scope>NUCLEOTIDE SEQUENCE [LARGE SCALE GENOMIC DNA]</scope>
    <source>
        <strain evidence="9">SpSt-1233</strain>
    </source>
</reference>
<dbReference type="InterPro" id="IPR003841">
    <property type="entry name" value="Na/Pi_transpt"/>
</dbReference>
<organism evidence="9">
    <name type="scientific">Eiseniibacteriota bacterium</name>
    <dbReference type="NCBI Taxonomy" id="2212470"/>
    <lineage>
        <taxon>Bacteria</taxon>
        <taxon>Candidatus Eiseniibacteriota</taxon>
    </lineage>
</organism>
<feature type="transmembrane region" description="Helical" evidence="7">
    <location>
        <begin position="48"/>
        <end position="77"/>
    </location>
</feature>
<dbReference type="PANTHER" id="PTHR10010:SF46">
    <property type="entry name" value="SODIUM-DEPENDENT PHOSPHATE TRANSPORT PROTEIN 2B"/>
    <property type="match status" value="1"/>
</dbReference>
<feature type="transmembrane region" description="Helical" evidence="7">
    <location>
        <begin position="178"/>
        <end position="206"/>
    </location>
</feature>
<dbReference type="GO" id="GO:0044341">
    <property type="term" value="P:sodium-dependent phosphate transport"/>
    <property type="evidence" value="ECO:0007669"/>
    <property type="project" value="InterPro"/>
</dbReference>
<dbReference type="NCBIfam" id="TIGR00704">
    <property type="entry name" value="NaPi_cotrn_rel"/>
    <property type="match status" value="1"/>
</dbReference>
<evidence type="ECO:0000256" key="2">
    <source>
        <dbReference type="ARBA" id="ARBA00022475"/>
    </source>
</evidence>
<feature type="transmembrane region" description="Helical" evidence="7">
    <location>
        <begin position="285"/>
        <end position="307"/>
    </location>
</feature>
<evidence type="ECO:0000256" key="6">
    <source>
        <dbReference type="SAM" id="Coils"/>
    </source>
</evidence>
<dbReference type="InterPro" id="IPR004633">
    <property type="entry name" value="NaPi_cotrn-rel/YqeW-like"/>
</dbReference>
<keyword evidence="4 7" id="KW-1133">Transmembrane helix</keyword>
<dbReference type="Gene3D" id="1.20.58.220">
    <property type="entry name" value="Phosphate transport system protein phou homolog 2, domain 2"/>
    <property type="match status" value="1"/>
</dbReference>
<protein>
    <submittedName>
        <fullName evidence="9">Na/Pi cotransporter family protein</fullName>
    </submittedName>
</protein>
<keyword evidence="6" id="KW-0175">Coiled coil</keyword>
<keyword evidence="2" id="KW-1003">Cell membrane</keyword>
<dbReference type="GO" id="GO:0005436">
    <property type="term" value="F:sodium:phosphate symporter activity"/>
    <property type="evidence" value="ECO:0007669"/>
    <property type="project" value="InterPro"/>
</dbReference>
<evidence type="ECO:0000256" key="4">
    <source>
        <dbReference type="ARBA" id="ARBA00022989"/>
    </source>
</evidence>
<feature type="transmembrane region" description="Helical" evidence="7">
    <location>
        <begin position="139"/>
        <end position="158"/>
    </location>
</feature>
<dbReference type="InterPro" id="IPR038078">
    <property type="entry name" value="PhoU-like_sf"/>
</dbReference>
<evidence type="ECO:0000259" key="8">
    <source>
        <dbReference type="Pfam" id="PF01895"/>
    </source>
</evidence>
<feature type="domain" description="PhoU" evidence="8">
    <location>
        <begin position="351"/>
        <end position="437"/>
    </location>
</feature>
<evidence type="ECO:0000313" key="9">
    <source>
        <dbReference type="EMBL" id="HER43513.1"/>
    </source>
</evidence>
<feature type="transmembrane region" description="Helical" evidence="7">
    <location>
        <begin position="6"/>
        <end position="27"/>
    </location>
</feature>
<keyword evidence="3 7" id="KW-0812">Transmembrane</keyword>
<proteinExistence type="predicted"/>
<feature type="transmembrane region" description="Helical" evidence="7">
    <location>
        <begin position="97"/>
        <end position="127"/>
    </location>
</feature>
<dbReference type="PANTHER" id="PTHR10010">
    <property type="entry name" value="SOLUTE CARRIER FAMILY 34 SODIUM PHOSPHATE , MEMBER 2-RELATED"/>
    <property type="match status" value="1"/>
</dbReference>
<evidence type="ECO:0000256" key="1">
    <source>
        <dbReference type="ARBA" id="ARBA00004651"/>
    </source>
</evidence>
<dbReference type="SUPFAM" id="SSF109755">
    <property type="entry name" value="PhoU-like"/>
    <property type="match status" value="1"/>
</dbReference>
<dbReference type="GO" id="GO:0005886">
    <property type="term" value="C:plasma membrane"/>
    <property type="evidence" value="ECO:0007669"/>
    <property type="project" value="UniProtKB-SubCell"/>
</dbReference>
<evidence type="ECO:0000256" key="3">
    <source>
        <dbReference type="ARBA" id="ARBA00022692"/>
    </source>
</evidence>
<sequence>MGYENAFELIGGLGFFLFGIRMMSEGLRKVSSDRLKNILALLTRNRTTALLVGTGVTALIQSSSAMTVMVIGFINAGLLTLKQAIPVVLGANIGTTFTAWIVSFLAVFKIAHYALPAVGVGFVMIATARRPSRRQWGEVLLGFGILFVGIGFMKDAFAPLQADEGIRDVMVNFCRYPILGVLVGTAVTMALQSSSATIALVQVLAFKGLIDFPSAIPLILGDNIGTTITAQIAAIGSGTGAKRVAWAHTLFNVIGVSYMLVFVYTGIYHRAIESIIPGPVTDKNIMLHIALSHTVFMFNTLLFFPFIGRLQRLVESLIKVKADYISAAPRYLDRHLLETPVIALEQSKMEIMRMLRLSDSAIHDACEIFFTGKWDLSRSVERKEEAVDNLQAEITRYLIDVSMEELDQKDAEKIPVFIHSVNDIERIADHAENIVELAQRKIDQKLVFTEDANSELERMIGVVTEMTSDVMEGLKTGDLAPAKRALHKEDHLNKMQIELRQSHVQRLNDGACDMLAGLIFLDFVDYLEKIGDHLTNIAQGLMGGLRWESSKRRFIID</sequence>
<dbReference type="EMBL" id="DSEC01000250">
    <property type="protein sequence ID" value="HER43513.1"/>
    <property type="molecule type" value="Genomic_DNA"/>
</dbReference>
<dbReference type="Pfam" id="PF01895">
    <property type="entry name" value="PhoU"/>
    <property type="match status" value="2"/>
</dbReference>
<dbReference type="Pfam" id="PF02690">
    <property type="entry name" value="Na_Pi_cotrans"/>
    <property type="match status" value="2"/>
</dbReference>
<dbReference type="AlphaFoldDB" id="A0A7V2AUH8"/>
<gene>
    <name evidence="9" type="ORF">ENO08_03540</name>
</gene>
<evidence type="ECO:0000256" key="5">
    <source>
        <dbReference type="ARBA" id="ARBA00023136"/>
    </source>
</evidence>
<comment type="caution">
    <text evidence="9">The sequence shown here is derived from an EMBL/GenBank/DDBJ whole genome shotgun (WGS) entry which is preliminary data.</text>
</comment>
<dbReference type="InterPro" id="IPR026022">
    <property type="entry name" value="PhoU_dom"/>
</dbReference>
<dbReference type="Proteomes" id="UP000886069">
    <property type="component" value="Unassembled WGS sequence"/>
</dbReference>
<comment type="subcellular location">
    <subcellularLocation>
        <location evidence="1">Cell membrane</location>
        <topology evidence="1">Multi-pass membrane protein</topology>
    </subcellularLocation>
</comment>
<feature type="coiled-coil region" evidence="6">
    <location>
        <begin position="373"/>
        <end position="441"/>
    </location>
</feature>
<feature type="domain" description="PhoU" evidence="8">
    <location>
        <begin position="456"/>
        <end position="539"/>
    </location>
</feature>
<dbReference type="NCBIfam" id="NF037997">
    <property type="entry name" value="Na_Pi_symport"/>
    <property type="match status" value="1"/>
</dbReference>